<protein>
    <recommendedName>
        <fullName evidence="3">DUF2935 domain-containing protein</fullName>
    </recommendedName>
</protein>
<proteinExistence type="predicted"/>
<evidence type="ECO:0008006" key="3">
    <source>
        <dbReference type="Google" id="ProtNLM"/>
    </source>
</evidence>
<accession>A0A2C4ABN9</accession>
<dbReference type="Gene3D" id="1.20.1260.120">
    <property type="entry name" value="Protein of unknown function DUF2935"/>
    <property type="match status" value="1"/>
</dbReference>
<dbReference type="Pfam" id="PF11155">
    <property type="entry name" value="DUF2935"/>
    <property type="match status" value="2"/>
</dbReference>
<dbReference type="RefSeq" id="WP_097849838.1">
    <property type="nucleotide sequence ID" value="NZ_NUAS01000109.1"/>
</dbReference>
<evidence type="ECO:0000313" key="1">
    <source>
        <dbReference type="EMBL" id="PEM59239.1"/>
    </source>
</evidence>
<reference evidence="1 2" key="1">
    <citation type="submission" date="2017-09" db="EMBL/GenBank/DDBJ databases">
        <title>Large-scale bioinformatics analysis of Bacillus genomes uncovers conserved roles of natural products in bacterial physiology.</title>
        <authorList>
            <consortium name="Agbiome Team Llc"/>
            <person name="Bleich R.M."/>
            <person name="Grubbs K.J."/>
            <person name="Santa Maria K.C."/>
            <person name="Allen S.E."/>
            <person name="Farag S."/>
            <person name="Shank E.A."/>
            <person name="Bowers A."/>
        </authorList>
    </citation>
    <scope>NUCLEOTIDE SEQUENCE [LARGE SCALE GENOMIC DNA]</scope>
    <source>
        <strain evidence="1 2">AFS009893</strain>
    </source>
</reference>
<dbReference type="AlphaFoldDB" id="A0A2C4ABN9"/>
<gene>
    <name evidence="1" type="ORF">CN613_28445</name>
</gene>
<dbReference type="EMBL" id="NUDP01000262">
    <property type="protein sequence ID" value="PEM59239.1"/>
    <property type="molecule type" value="Genomic_DNA"/>
</dbReference>
<name>A0A2C4ABN9_9BACI</name>
<comment type="caution">
    <text evidence="1">The sequence shown here is derived from an EMBL/GenBank/DDBJ whole genome shotgun (WGS) entry which is preliminary data.</text>
</comment>
<evidence type="ECO:0000313" key="2">
    <source>
        <dbReference type="Proteomes" id="UP000219775"/>
    </source>
</evidence>
<organism evidence="1 2">
    <name type="scientific">Bacillus pseudomycoides</name>
    <dbReference type="NCBI Taxonomy" id="64104"/>
    <lineage>
        <taxon>Bacteria</taxon>
        <taxon>Bacillati</taxon>
        <taxon>Bacillota</taxon>
        <taxon>Bacilli</taxon>
        <taxon>Bacillales</taxon>
        <taxon>Bacillaceae</taxon>
        <taxon>Bacillus</taxon>
        <taxon>Bacillus cereus group</taxon>
    </lineage>
</organism>
<dbReference type="InterPro" id="IPR021328">
    <property type="entry name" value="CotB-like"/>
</dbReference>
<sequence>MNSTYEEIALFEHKFWLKVLGDHAQFLLDALAQNESEDIQKAMYFVQTFDRFLSNIHTANLIAFAKDAHKVAEEIRKFKLNIIQKQLEGKIVIHFTPTFINHMVNEVEEYIMVLEYLIKGEVPPVFHELHYHLAWLTDAAGHAGAISGGLDLVEKRLKEKSEEYEKHFEQFYLKAVEMTGYLRAELHSFPALKKFTKDVSLELTLFSRFLHELEELELSNQVLSLMSGRMADHMAREECYYLLKLAQASGLEMPKCNPL</sequence>
<dbReference type="SUPFAM" id="SSF158430">
    <property type="entry name" value="Bacillus cereus metalloprotein-like"/>
    <property type="match status" value="2"/>
</dbReference>
<dbReference type="Proteomes" id="UP000219775">
    <property type="component" value="Unassembled WGS sequence"/>
</dbReference>